<dbReference type="Pfam" id="PF01764">
    <property type="entry name" value="Lipase_3"/>
    <property type="match status" value="1"/>
</dbReference>
<dbReference type="GO" id="GO:0006629">
    <property type="term" value="P:lipid metabolic process"/>
    <property type="evidence" value="ECO:0007669"/>
    <property type="project" value="InterPro"/>
</dbReference>
<organism evidence="2 3">
    <name type="scientific">Chaetoceros tenuissimus</name>
    <dbReference type="NCBI Taxonomy" id="426638"/>
    <lineage>
        <taxon>Eukaryota</taxon>
        <taxon>Sar</taxon>
        <taxon>Stramenopiles</taxon>
        <taxon>Ochrophyta</taxon>
        <taxon>Bacillariophyta</taxon>
        <taxon>Coscinodiscophyceae</taxon>
        <taxon>Chaetocerotophycidae</taxon>
        <taxon>Chaetocerotales</taxon>
        <taxon>Chaetocerotaceae</taxon>
        <taxon>Chaetoceros</taxon>
    </lineage>
</organism>
<dbReference type="InterPro" id="IPR029058">
    <property type="entry name" value="AB_hydrolase_fold"/>
</dbReference>
<dbReference type="SUPFAM" id="SSF53474">
    <property type="entry name" value="alpha/beta-Hydrolases"/>
    <property type="match status" value="1"/>
</dbReference>
<feature type="domain" description="Fungal lipase-type" evidence="1">
    <location>
        <begin position="94"/>
        <end position="251"/>
    </location>
</feature>
<proteinExistence type="predicted"/>
<keyword evidence="3" id="KW-1185">Reference proteome</keyword>
<sequence>MADVIQAEKVQVDEGMHLGFKVKHFPSKEDTGVDLPILKLAASVAGQIYSADEKEDFDLSTPELDVEVLLLDRHGDNSIVTPDFAMVKTGQTLVLGWQGSTSTMDFIIDFALTPISNGRLSHVSKDLKIHAGFQSIIENDITNHEEAIVAAMKEHGITTLVTTGHSLGGALAQVAQVFIEAEMLKDGSIWKKFSDETPKFGTKAVCFSAPQSIAYNFALEKNAGNVKLNQFLKKIDENSCNVVYGTDVVPRGFSHLKFVDDSIKELIDDTSSAIKDKGFLQSFGAKLIGFADKVTTGYEEKLKKPQQELFKTCGNYRHYGKIISYQDDSSPPMICRDYTKEEQNIQGIGRFGDIQWEETPDVVGKITHDHNFTVRGPGLAYNIPEGNSGLSTRLYYQHEVAILQDGKNDVGDVIPVDGWEDCLQKAKKYLNKASMGAVVEWERAGDKMYEGKGKMILKKDVPKSIDNAGKKESSWIFGKQTSTTFWRTPALSDVKDATKFALE</sequence>
<evidence type="ECO:0000313" key="3">
    <source>
        <dbReference type="Proteomes" id="UP001054902"/>
    </source>
</evidence>
<dbReference type="Proteomes" id="UP001054902">
    <property type="component" value="Unassembled WGS sequence"/>
</dbReference>
<evidence type="ECO:0000259" key="1">
    <source>
        <dbReference type="Pfam" id="PF01764"/>
    </source>
</evidence>
<accession>A0AAD3HDJ6</accession>
<dbReference type="Gene3D" id="3.40.50.1820">
    <property type="entry name" value="alpha/beta hydrolase"/>
    <property type="match status" value="1"/>
</dbReference>
<dbReference type="InterPro" id="IPR002921">
    <property type="entry name" value="Fungal_lipase-type"/>
</dbReference>
<protein>
    <recommendedName>
        <fullName evidence="1">Fungal lipase-type domain-containing protein</fullName>
    </recommendedName>
</protein>
<gene>
    <name evidence="2" type="ORF">CTEN210_16403</name>
</gene>
<dbReference type="AlphaFoldDB" id="A0AAD3HDJ6"/>
<name>A0AAD3HDJ6_9STRA</name>
<reference evidence="2 3" key="1">
    <citation type="journal article" date="2021" name="Sci. Rep.">
        <title>The genome of the diatom Chaetoceros tenuissimus carries an ancient integrated fragment of an extant virus.</title>
        <authorList>
            <person name="Hongo Y."/>
            <person name="Kimura K."/>
            <person name="Takaki Y."/>
            <person name="Yoshida Y."/>
            <person name="Baba S."/>
            <person name="Kobayashi G."/>
            <person name="Nagasaki K."/>
            <person name="Hano T."/>
            <person name="Tomaru Y."/>
        </authorList>
    </citation>
    <scope>NUCLEOTIDE SEQUENCE [LARGE SCALE GENOMIC DNA]</scope>
    <source>
        <strain evidence="2 3">NIES-3715</strain>
    </source>
</reference>
<dbReference type="EMBL" id="BLLK01000069">
    <property type="protein sequence ID" value="GFH59927.1"/>
    <property type="molecule type" value="Genomic_DNA"/>
</dbReference>
<evidence type="ECO:0000313" key="2">
    <source>
        <dbReference type="EMBL" id="GFH59927.1"/>
    </source>
</evidence>
<comment type="caution">
    <text evidence="2">The sequence shown here is derived from an EMBL/GenBank/DDBJ whole genome shotgun (WGS) entry which is preliminary data.</text>
</comment>